<evidence type="ECO:0000313" key="4">
    <source>
        <dbReference type="EMBL" id="MBP3954389.1"/>
    </source>
</evidence>
<reference evidence="4 5" key="1">
    <citation type="submission" date="2021-04" db="EMBL/GenBank/DDBJ databases">
        <authorList>
            <person name="Ivanova A."/>
        </authorList>
    </citation>
    <scope>NUCLEOTIDE SEQUENCE [LARGE SCALE GENOMIC DNA]</scope>
    <source>
        <strain evidence="4 5">G18</strain>
    </source>
</reference>
<dbReference type="InterPro" id="IPR029063">
    <property type="entry name" value="SAM-dependent_MTases_sf"/>
</dbReference>
<keyword evidence="2" id="KW-0808">Transferase</keyword>
<name>A0ABS5BL19_9BACT</name>
<accession>A0ABS5BL19</accession>
<keyword evidence="1" id="KW-0489">Methyltransferase</keyword>
<dbReference type="Gene3D" id="3.40.50.150">
    <property type="entry name" value="Vaccinia Virus protein VP39"/>
    <property type="match status" value="1"/>
</dbReference>
<comment type="caution">
    <text evidence="4">The sequence shown here is derived from an EMBL/GenBank/DDBJ whole genome shotgun (WGS) entry which is preliminary data.</text>
</comment>
<keyword evidence="5" id="KW-1185">Reference proteome</keyword>
<evidence type="ECO:0000313" key="5">
    <source>
        <dbReference type="Proteomes" id="UP000676565"/>
    </source>
</evidence>
<gene>
    <name evidence="4" type="ORF">J8F10_03670</name>
</gene>
<evidence type="ECO:0000256" key="1">
    <source>
        <dbReference type="ARBA" id="ARBA00022603"/>
    </source>
</evidence>
<dbReference type="InterPro" id="IPR002941">
    <property type="entry name" value="DNA_methylase_N4/N6"/>
</dbReference>
<feature type="domain" description="DNA methylase N-4/N-6" evidence="3">
    <location>
        <begin position="2"/>
        <end position="76"/>
    </location>
</feature>
<sequence length="184" mass="21333">MLCKDGSIWISVDDNEAHYLKVVCDEIFGRECFISDITWKKRDGAPNDRKIGSVHEHILVFGKHRSGSSKKTDAEESFNLMPRTEKADAEYRVFDEPDGPDERGPFRKIDTTANGKGGRHVESLMFAITNPYTKQDVFPRKGTCWRHNKEEMQRLQDDRRLYWGSTASQRRRCVSCSCRRRSRG</sequence>
<dbReference type="SUPFAM" id="SSF53335">
    <property type="entry name" value="S-adenosyl-L-methionine-dependent methyltransferases"/>
    <property type="match status" value="1"/>
</dbReference>
<evidence type="ECO:0000256" key="2">
    <source>
        <dbReference type="ARBA" id="ARBA00022679"/>
    </source>
</evidence>
<protein>
    <submittedName>
        <fullName evidence="4">Site-specific DNA-methyltransferase</fullName>
    </submittedName>
</protein>
<dbReference type="EMBL" id="JAGKQQ010000001">
    <property type="protein sequence ID" value="MBP3954389.1"/>
    <property type="molecule type" value="Genomic_DNA"/>
</dbReference>
<dbReference type="Pfam" id="PF01555">
    <property type="entry name" value="N6_N4_Mtase"/>
    <property type="match status" value="1"/>
</dbReference>
<evidence type="ECO:0000259" key="3">
    <source>
        <dbReference type="Pfam" id="PF01555"/>
    </source>
</evidence>
<organism evidence="4 5">
    <name type="scientific">Gemmata palustris</name>
    <dbReference type="NCBI Taxonomy" id="2822762"/>
    <lineage>
        <taxon>Bacteria</taxon>
        <taxon>Pseudomonadati</taxon>
        <taxon>Planctomycetota</taxon>
        <taxon>Planctomycetia</taxon>
        <taxon>Gemmatales</taxon>
        <taxon>Gemmataceae</taxon>
        <taxon>Gemmata</taxon>
    </lineage>
</organism>
<dbReference type="Proteomes" id="UP000676565">
    <property type="component" value="Unassembled WGS sequence"/>
</dbReference>
<proteinExistence type="predicted"/>